<dbReference type="GO" id="GO:0015562">
    <property type="term" value="F:efflux transmembrane transporter activity"/>
    <property type="evidence" value="ECO:0007669"/>
    <property type="project" value="TreeGrafter"/>
</dbReference>
<dbReference type="AlphaFoldDB" id="A0A4Y8AU29"/>
<reference evidence="5 6" key="1">
    <citation type="journal article" date="2011" name="J. Microbiol.">
        <title>Gramella jeungdoensis sp. nov., isolated from a solar saltern in Korea.</title>
        <authorList>
            <person name="Joung Y."/>
            <person name="Kim H."/>
            <person name="Jang T."/>
            <person name="Ahn T.S."/>
            <person name="Joh K."/>
        </authorList>
    </citation>
    <scope>NUCLEOTIDE SEQUENCE [LARGE SCALE GENOMIC DNA]</scope>
    <source>
        <strain evidence="5 6">KCTC 23123</strain>
    </source>
</reference>
<dbReference type="PROSITE" id="PS51257">
    <property type="entry name" value="PROKAR_LIPOPROTEIN"/>
    <property type="match status" value="1"/>
</dbReference>
<keyword evidence="6" id="KW-1185">Reference proteome</keyword>
<dbReference type="Gene3D" id="2.40.420.20">
    <property type="match status" value="1"/>
</dbReference>
<dbReference type="NCBIfam" id="TIGR01730">
    <property type="entry name" value="RND_mfp"/>
    <property type="match status" value="1"/>
</dbReference>
<sequence length="377" mass="42204">MKKYIALIIASIVTISCGEEVKKSSLEELNSQRLIIANQLDSLNTKLKTIESEIAKIDPNKKLPIVTAFTVKKDIFKHYIEIQGVVQADKNIEIRPELGGTVNSILVKEGQKVSAGQLLIQLDDTSIKNNMDELNTQLSLAKTTFERQERLWNQKIGSEMQYLQVKAQKESLENNLASIKTQARKMKIIAPFSGIVDVIYPKNGELTNPQMPVIRLINLDKVYVEADITESYLPVIKVGTEAILNFPSINKEITSEIAQIGHYINPDNRSFKTRINISNKDQSIKPNLLADLKILDFEATGITIPSNLVQQDQTGADYVYIIKNEDGQNKIVKSLITITNEYQHNVFVTEGIAENDVLANAGARLIKEGDIVEIRTN</sequence>
<comment type="caution">
    <text evidence="5">The sequence shown here is derived from an EMBL/GenBank/DDBJ whole genome shotgun (WGS) entry which is preliminary data.</text>
</comment>
<dbReference type="PANTHER" id="PTHR30469">
    <property type="entry name" value="MULTIDRUG RESISTANCE PROTEIN MDTA"/>
    <property type="match status" value="1"/>
</dbReference>
<dbReference type="PANTHER" id="PTHR30469:SF15">
    <property type="entry name" value="HLYD FAMILY OF SECRETION PROTEINS"/>
    <property type="match status" value="1"/>
</dbReference>
<dbReference type="InterPro" id="IPR058792">
    <property type="entry name" value="Beta-barrel_RND_2"/>
</dbReference>
<feature type="domain" description="CzcB-like alpha-helical hairpin" evidence="3">
    <location>
        <begin position="134"/>
        <end position="181"/>
    </location>
</feature>
<dbReference type="Proteomes" id="UP000298517">
    <property type="component" value="Unassembled WGS sequence"/>
</dbReference>
<evidence type="ECO:0000259" key="4">
    <source>
        <dbReference type="Pfam" id="PF25954"/>
    </source>
</evidence>
<proteinExistence type="inferred from homology"/>
<dbReference type="Gene3D" id="2.40.50.100">
    <property type="match status" value="1"/>
</dbReference>
<dbReference type="EMBL" id="SNQI01000002">
    <property type="protein sequence ID" value="TEW74892.1"/>
    <property type="molecule type" value="Genomic_DNA"/>
</dbReference>
<dbReference type="OrthoDB" id="9806939at2"/>
<evidence type="ECO:0000256" key="1">
    <source>
        <dbReference type="ARBA" id="ARBA00009477"/>
    </source>
</evidence>
<name>A0A4Y8AU29_9FLAO</name>
<protein>
    <submittedName>
        <fullName evidence="5">Efflux RND transporter periplasmic adaptor subunit</fullName>
    </submittedName>
</protein>
<dbReference type="InterPro" id="IPR058648">
    <property type="entry name" value="HH_CzcB-like"/>
</dbReference>
<feature type="coiled-coil region" evidence="2">
    <location>
        <begin position="131"/>
        <end position="189"/>
    </location>
</feature>
<evidence type="ECO:0000259" key="3">
    <source>
        <dbReference type="Pfam" id="PF25893"/>
    </source>
</evidence>
<evidence type="ECO:0000313" key="5">
    <source>
        <dbReference type="EMBL" id="TEW74892.1"/>
    </source>
</evidence>
<evidence type="ECO:0000256" key="2">
    <source>
        <dbReference type="SAM" id="Coils"/>
    </source>
</evidence>
<dbReference type="GO" id="GO:1990281">
    <property type="term" value="C:efflux pump complex"/>
    <property type="evidence" value="ECO:0007669"/>
    <property type="project" value="TreeGrafter"/>
</dbReference>
<dbReference type="SUPFAM" id="SSF111369">
    <property type="entry name" value="HlyD-like secretion proteins"/>
    <property type="match status" value="1"/>
</dbReference>
<comment type="similarity">
    <text evidence="1">Belongs to the membrane fusion protein (MFP) (TC 8.A.1) family.</text>
</comment>
<dbReference type="InterPro" id="IPR006143">
    <property type="entry name" value="RND_pump_MFP"/>
</dbReference>
<dbReference type="Gene3D" id="2.40.30.170">
    <property type="match status" value="1"/>
</dbReference>
<gene>
    <name evidence="5" type="ORF">E2488_05025</name>
</gene>
<dbReference type="Gene3D" id="1.10.287.470">
    <property type="entry name" value="Helix hairpin bin"/>
    <property type="match status" value="1"/>
</dbReference>
<keyword evidence="2" id="KW-0175">Coiled coil</keyword>
<evidence type="ECO:0000313" key="6">
    <source>
        <dbReference type="Proteomes" id="UP000298517"/>
    </source>
</evidence>
<dbReference type="Pfam" id="PF25954">
    <property type="entry name" value="Beta-barrel_RND_2"/>
    <property type="match status" value="1"/>
</dbReference>
<accession>A0A4Y8AU29</accession>
<organism evidence="5 6">
    <name type="scientific">Gramella jeungdoensis</name>
    <dbReference type="NCBI Taxonomy" id="708091"/>
    <lineage>
        <taxon>Bacteria</taxon>
        <taxon>Pseudomonadati</taxon>
        <taxon>Bacteroidota</taxon>
        <taxon>Flavobacteriia</taxon>
        <taxon>Flavobacteriales</taxon>
        <taxon>Flavobacteriaceae</taxon>
        <taxon>Christiangramia</taxon>
    </lineage>
</organism>
<feature type="domain" description="CusB-like beta-barrel" evidence="4">
    <location>
        <begin position="221"/>
        <end position="294"/>
    </location>
</feature>
<dbReference type="Pfam" id="PF25893">
    <property type="entry name" value="HH_CzcB"/>
    <property type="match status" value="1"/>
</dbReference>
<dbReference type="RefSeq" id="WP_134247263.1">
    <property type="nucleotide sequence ID" value="NZ_SNQI01000002.1"/>
</dbReference>